<keyword evidence="3" id="KW-1185">Reference proteome</keyword>
<keyword evidence="1" id="KW-0732">Signal</keyword>
<gene>
    <name evidence="2" type="ORF">AVW16_05955</name>
</gene>
<dbReference type="Proteomes" id="UP000076625">
    <property type="component" value="Unassembled WGS sequence"/>
</dbReference>
<sequence>MHKSLYLAALFTLGAPTLACAAERQPLVKLGIEGYREHYEETVDGSRFMEEKARMYGLTGALRMEVSEQGALALEGRFVRGNADYDSDSGSYSGLSRRSHDLRLVYQHELTAKGVRFVPEFGVGVRELTDNLQESGPGGYRRESTYRYATIGVRSLHELGNGWRLEPKLSYNHLIEGEQVSRLRDVDANFSDLTNKQTKGYGFELSASFVTEVDAGKAVSITPFWRGWRIDDSNVQPIRSAGVQVGEGMEPKNETNEIGLSLAYHF</sequence>
<protein>
    <recommendedName>
        <fullName evidence="4">Structural protein MipA</fullName>
    </recommendedName>
</protein>
<proteinExistence type="predicted"/>
<name>A0A163DKK9_9NEIS</name>
<evidence type="ECO:0000256" key="1">
    <source>
        <dbReference type="SAM" id="SignalP"/>
    </source>
</evidence>
<dbReference type="EMBL" id="LQQU01000005">
    <property type="protein sequence ID" value="KZE34861.1"/>
    <property type="molecule type" value="Genomic_DNA"/>
</dbReference>
<dbReference type="InterPro" id="IPR020080">
    <property type="entry name" value="OM_adhesin/peptidase_omptin"/>
</dbReference>
<organism evidence="2 3">
    <name type="scientific">Crenobacter luteus</name>
    <dbReference type="NCBI Taxonomy" id="1452487"/>
    <lineage>
        <taxon>Bacteria</taxon>
        <taxon>Pseudomonadati</taxon>
        <taxon>Pseudomonadota</taxon>
        <taxon>Betaproteobacteria</taxon>
        <taxon>Neisseriales</taxon>
        <taxon>Neisseriaceae</taxon>
        <taxon>Crenobacter</taxon>
    </lineage>
</organism>
<dbReference type="Gene3D" id="2.40.128.100">
    <property type="entry name" value="OPCA outer membrane adhesin/invasin"/>
    <property type="match status" value="1"/>
</dbReference>
<evidence type="ECO:0000313" key="3">
    <source>
        <dbReference type="Proteomes" id="UP000076625"/>
    </source>
</evidence>
<dbReference type="OrthoDB" id="597531at2"/>
<evidence type="ECO:0000313" key="2">
    <source>
        <dbReference type="EMBL" id="KZE34861.1"/>
    </source>
</evidence>
<dbReference type="SUPFAM" id="SSF69917">
    <property type="entry name" value="OMPT-like"/>
    <property type="match status" value="1"/>
</dbReference>
<dbReference type="AlphaFoldDB" id="A0A163DKK9"/>
<feature type="chain" id="PRO_5007842301" description="Structural protein MipA" evidence="1">
    <location>
        <begin position="22"/>
        <end position="266"/>
    </location>
</feature>
<feature type="signal peptide" evidence="1">
    <location>
        <begin position="1"/>
        <end position="21"/>
    </location>
</feature>
<dbReference type="GO" id="GO:0004190">
    <property type="term" value="F:aspartic-type endopeptidase activity"/>
    <property type="evidence" value="ECO:0007669"/>
    <property type="project" value="InterPro"/>
</dbReference>
<reference evidence="3" key="1">
    <citation type="submission" date="2016-01" db="EMBL/GenBank/DDBJ databases">
        <title>Draft genome of Chromobacterium sp. F49.</title>
        <authorList>
            <person name="Hong K.W."/>
        </authorList>
    </citation>
    <scope>NUCLEOTIDE SEQUENCE [LARGE SCALE GENOMIC DNA]</scope>
    <source>
        <strain evidence="3">CN10</strain>
    </source>
</reference>
<evidence type="ECO:0008006" key="4">
    <source>
        <dbReference type="Google" id="ProtNLM"/>
    </source>
</evidence>
<comment type="caution">
    <text evidence="2">The sequence shown here is derived from an EMBL/GenBank/DDBJ whole genome shotgun (WGS) entry which is preliminary data.</text>
</comment>
<accession>A0A163DKK9</accession>
<dbReference type="RefSeq" id="WP_066609998.1">
    <property type="nucleotide sequence ID" value="NZ_LQQU01000005.1"/>
</dbReference>